<dbReference type="Proteomes" id="UP000186817">
    <property type="component" value="Unassembled WGS sequence"/>
</dbReference>
<dbReference type="EMBL" id="LSRX01000326">
    <property type="protein sequence ID" value="OLQ00469.1"/>
    <property type="molecule type" value="Genomic_DNA"/>
</dbReference>
<comment type="caution">
    <text evidence="1">The sequence shown here is derived from an EMBL/GenBank/DDBJ whole genome shotgun (WGS) entry which is preliminary data.</text>
</comment>
<proteinExistence type="predicted"/>
<protein>
    <submittedName>
        <fullName evidence="1">Uncharacterized protein</fullName>
    </submittedName>
</protein>
<accession>A0A1Q9DZA6</accession>
<dbReference type="AlphaFoldDB" id="A0A1Q9DZA6"/>
<sequence>MGKSEPATEIMEVLLDSRADLEIKDDLGTGAGLVVQGGSDARMSEQQRGKINAYPEALLCRDSGPGIMTKLDQQIGRCDLFFLGYFNDGARLLIEHRADVHVQACGPSEKQRTFEVLL</sequence>
<organism evidence="1 2">
    <name type="scientific">Symbiodinium microadriaticum</name>
    <name type="common">Dinoflagellate</name>
    <name type="synonym">Zooxanthella microadriatica</name>
    <dbReference type="NCBI Taxonomy" id="2951"/>
    <lineage>
        <taxon>Eukaryota</taxon>
        <taxon>Sar</taxon>
        <taxon>Alveolata</taxon>
        <taxon>Dinophyceae</taxon>
        <taxon>Suessiales</taxon>
        <taxon>Symbiodiniaceae</taxon>
        <taxon>Symbiodinium</taxon>
    </lineage>
</organism>
<evidence type="ECO:0000313" key="2">
    <source>
        <dbReference type="Proteomes" id="UP000186817"/>
    </source>
</evidence>
<name>A0A1Q9DZA6_SYMMI</name>
<evidence type="ECO:0000313" key="1">
    <source>
        <dbReference type="EMBL" id="OLQ00469.1"/>
    </source>
</evidence>
<reference evidence="1 2" key="1">
    <citation type="submission" date="2016-02" db="EMBL/GenBank/DDBJ databases">
        <title>Genome analysis of coral dinoflagellate symbionts highlights evolutionary adaptations to a symbiotic lifestyle.</title>
        <authorList>
            <person name="Aranda M."/>
            <person name="Li Y."/>
            <person name="Liew Y.J."/>
            <person name="Baumgarten S."/>
            <person name="Simakov O."/>
            <person name="Wilson M."/>
            <person name="Piel J."/>
            <person name="Ashoor H."/>
            <person name="Bougouffa S."/>
            <person name="Bajic V.B."/>
            <person name="Ryu T."/>
            <person name="Ravasi T."/>
            <person name="Bayer T."/>
            <person name="Micklem G."/>
            <person name="Kim H."/>
            <person name="Bhak J."/>
            <person name="Lajeunesse T.C."/>
            <person name="Voolstra C.R."/>
        </authorList>
    </citation>
    <scope>NUCLEOTIDE SEQUENCE [LARGE SCALE GENOMIC DNA]</scope>
    <source>
        <strain evidence="1 2">CCMP2467</strain>
    </source>
</reference>
<gene>
    <name evidence="1" type="ORF">AK812_SmicGene16855</name>
</gene>
<keyword evidence="2" id="KW-1185">Reference proteome</keyword>